<evidence type="ECO:0000313" key="4">
    <source>
        <dbReference type="EMBL" id="TSE38304.1"/>
    </source>
</evidence>
<dbReference type="GO" id="GO:0003677">
    <property type="term" value="F:DNA binding"/>
    <property type="evidence" value="ECO:0007669"/>
    <property type="project" value="UniProtKB-UniRule"/>
</dbReference>
<dbReference type="SUPFAM" id="SSF89447">
    <property type="entry name" value="AbrB/MazE/MraZ-like"/>
    <property type="match status" value="1"/>
</dbReference>
<evidence type="ECO:0000256" key="2">
    <source>
        <dbReference type="PROSITE-ProRule" id="PRU01076"/>
    </source>
</evidence>
<comment type="similarity">
    <text evidence="1">Belongs to the VapB family.</text>
</comment>
<evidence type="ECO:0000259" key="3">
    <source>
        <dbReference type="PROSITE" id="PS51740"/>
    </source>
</evidence>
<dbReference type="AlphaFoldDB" id="A0A554XR51"/>
<dbReference type="RefSeq" id="WP_143968064.1">
    <property type="nucleotide sequence ID" value="NZ_VJOO01000001.1"/>
</dbReference>
<reference evidence="4 5" key="1">
    <citation type="submission" date="2019-07" db="EMBL/GenBank/DDBJ databases">
        <title>Tepidimonas fonticaldi AT-A2 draft genome.</title>
        <authorList>
            <person name="Da Costa M.S."/>
            <person name="Froufe H.J.C."/>
            <person name="Egas C."/>
            <person name="Albuquerque L."/>
        </authorList>
    </citation>
    <scope>NUCLEOTIDE SEQUENCE [LARGE SCALE GENOMIC DNA]</scope>
    <source>
        <strain evidence="4 5">AT-A2</strain>
    </source>
</reference>
<dbReference type="Gene3D" id="2.10.260.10">
    <property type="match status" value="1"/>
</dbReference>
<organism evidence="4 5">
    <name type="scientific">Tepidimonas fonticaldi</name>
    <dbReference type="NCBI Taxonomy" id="1101373"/>
    <lineage>
        <taxon>Bacteria</taxon>
        <taxon>Pseudomonadati</taxon>
        <taxon>Pseudomonadota</taxon>
        <taxon>Betaproteobacteria</taxon>
        <taxon>Burkholderiales</taxon>
        <taxon>Tepidimonas</taxon>
    </lineage>
</organism>
<accession>A0A554XR51</accession>
<keyword evidence="2" id="KW-0238">DNA-binding</keyword>
<dbReference type="NCBIfam" id="NF040493">
    <property type="entry name" value="TA_anti_VapB"/>
    <property type="match status" value="1"/>
</dbReference>
<dbReference type="PROSITE" id="PS51740">
    <property type="entry name" value="SPOVT_ABRB"/>
    <property type="match status" value="1"/>
</dbReference>
<dbReference type="InterPro" id="IPR037914">
    <property type="entry name" value="SpoVT-AbrB_sf"/>
</dbReference>
<dbReference type="PANTHER" id="PTHR37550:SF3">
    <property type="entry name" value="ANTITOXIN VAPB1"/>
    <property type="match status" value="1"/>
</dbReference>
<feature type="domain" description="SpoVT-AbrB" evidence="3">
    <location>
        <begin position="10"/>
        <end position="50"/>
    </location>
</feature>
<dbReference type="InterPro" id="IPR047976">
    <property type="entry name" value="Anti_VapB2-like"/>
</dbReference>
<dbReference type="PANTHER" id="PTHR37550">
    <property type="entry name" value="ANTITOXIN VAPB1"/>
    <property type="match status" value="1"/>
</dbReference>
<name>A0A554XR51_9BURK</name>
<evidence type="ECO:0000256" key="1">
    <source>
        <dbReference type="ARBA" id="ARBA00007924"/>
    </source>
</evidence>
<proteinExistence type="inferred from homology"/>
<dbReference type="Pfam" id="PF04014">
    <property type="entry name" value="MazE_antitoxin"/>
    <property type="match status" value="1"/>
</dbReference>
<gene>
    <name evidence="4" type="primary">vapB2</name>
    <name evidence="4" type="ORF">Tfont_00132</name>
</gene>
<dbReference type="InterPro" id="IPR007159">
    <property type="entry name" value="SpoVT-AbrB_dom"/>
</dbReference>
<dbReference type="InterPro" id="IPR051734">
    <property type="entry name" value="VapB_TA_antitoxins"/>
</dbReference>
<dbReference type="Proteomes" id="UP000316388">
    <property type="component" value="Unassembled WGS sequence"/>
</dbReference>
<dbReference type="EMBL" id="VJOO01000001">
    <property type="protein sequence ID" value="TSE38304.1"/>
    <property type="molecule type" value="Genomic_DNA"/>
</dbReference>
<comment type="caution">
    <text evidence="4">The sequence shown here is derived from an EMBL/GenBank/DDBJ whole genome shotgun (WGS) entry which is preliminary data.</text>
</comment>
<protein>
    <submittedName>
        <fullName evidence="4">Antitoxin VapB2</fullName>
    </submittedName>
</protein>
<evidence type="ECO:0000313" key="5">
    <source>
        <dbReference type="Proteomes" id="UP000316388"/>
    </source>
</evidence>
<sequence length="88" mass="9756">MTVSSPPEVAKVFMSGRSQAVRLPKAFRFQTKEVTIERVGDAVVLRPKAEDDAAWVARLHAILSGFEGFPEEIERDRSPAVDDVESLD</sequence>